<feature type="signal peptide" evidence="1">
    <location>
        <begin position="1"/>
        <end position="27"/>
    </location>
</feature>
<name>A0A831QK56_9FLAO</name>
<keyword evidence="1" id="KW-0732">Signal</keyword>
<comment type="caution">
    <text evidence="2">The sequence shown here is derived from an EMBL/GenBank/DDBJ whole genome shotgun (WGS) entry which is preliminary data.</text>
</comment>
<feature type="chain" id="PRO_5032648905" description="NlpE N-terminal domain-containing protein" evidence="1">
    <location>
        <begin position="28"/>
        <end position="123"/>
    </location>
</feature>
<dbReference type="AlphaFoldDB" id="A0A831QK56"/>
<dbReference type="Proteomes" id="UP000886191">
    <property type="component" value="Unassembled WGS sequence"/>
</dbReference>
<proteinExistence type="predicted"/>
<evidence type="ECO:0000256" key="1">
    <source>
        <dbReference type="SAM" id="SignalP"/>
    </source>
</evidence>
<evidence type="ECO:0000313" key="2">
    <source>
        <dbReference type="EMBL" id="HEA20154.1"/>
    </source>
</evidence>
<evidence type="ECO:0008006" key="3">
    <source>
        <dbReference type="Google" id="ProtNLM"/>
    </source>
</evidence>
<gene>
    <name evidence="2" type="ORF">ENH87_04485</name>
</gene>
<accession>A0A831QK56</accession>
<organism evidence="2">
    <name type="scientific">Pricia antarctica</name>
    <dbReference type="NCBI Taxonomy" id="641691"/>
    <lineage>
        <taxon>Bacteria</taxon>
        <taxon>Pseudomonadati</taxon>
        <taxon>Bacteroidota</taxon>
        <taxon>Flavobacteriia</taxon>
        <taxon>Flavobacteriales</taxon>
        <taxon>Flavobacteriaceae</taxon>
        <taxon>Pricia</taxon>
    </lineage>
</organism>
<sequence>MKGNIRTALPVIALCAMLLFSSCNDTSTEKTIAGQYESVGDSDDQKITYHITHIKENVYGIKVDASFDGTDSQTDYLEGSFNPEERILTTKRSNVVLNYQFSSDYNSVGLMGDENDIKLERIE</sequence>
<reference evidence="2" key="1">
    <citation type="journal article" date="2020" name="mSystems">
        <title>Genome- and Community-Level Interaction Insights into Carbon Utilization and Element Cycling Functions of Hydrothermarchaeota in Hydrothermal Sediment.</title>
        <authorList>
            <person name="Zhou Z."/>
            <person name="Liu Y."/>
            <person name="Xu W."/>
            <person name="Pan J."/>
            <person name="Luo Z.H."/>
            <person name="Li M."/>
        </authorList>
    </citation>
    <scope>NUCLEOTIDE SEQUENCE [LARGE SCALE GENOMIC DNA]</scope>
    <source>
        <strain evidence="2">HyVt-345</strain>
    </source>
</reference>
<dbReference type="EMBL" id="DRGL01000022">
    <property type="protein sequence ID" value="HEA20154.1"/>
    <property type="molecule type" value="Genomic_DNA"/>
</dbReference>
<protein>
    <recommendedName>
        <fullName evidence="3">NlpE N-terminal domain-containing protein</fullName>
    </recommendedName>
</protein>
<dbReference type="PROSITE" id="PS51257">
    <property type="entry name" value="PROKAR_LIPOPROTEIN"/>
    <property type="match status" value="1"/>
</dbReference>